<feature type="non-terminal residue" evidence="3">
    <location>
        <position position="200"/>
    </location>
</feature>
<feature type="transmembrane region" description="Helical" evidence="1">
    <location>
        <begin position="111"/>
        <end position="129"/>
    </location>
</feature>
<evidence type="ECO:0000259" key="2">
    <source>
        <dbReference type="Pfam" id="PF04982"/>
    </source>
</evidence>
<dbReference type="InParanoid" id="A0A194X6Y1"/>
<dbReference type="InterPro" id="IPR058581">
    <property type="entry name" value="TM_HPP"/>
</dbReference>
<dbReference type="OrthoDB" id="2016548at2759"/>
<dbReference type="EMBL" id="KQ947417">
    <property type="protein sequence ID" value="KUJ15844.1"/>
    <property type="molecule type" value="Genomic_DNA"/>
</dbReference>
<keyword evidence="1" id="KW-0472">Membrane</keyword>
<dbReference type="PANTHER" id="PTHR33741:SF5">
    <property type="entry name" value="TRANSMEMBRANE PROTEIN DDB_G0269096-RELATED"/>
    <property type="match status" value="1"/>
</dbReference>
<feature type="non-terminal residue" evidence="3">
    <location>
        <position position="1"/>
    </location>
</feature>
<protein>
    <submittedName>
        <fullName evidence="3">HPP family protein</fullName>
    </submittedName>
</protein>
<feature type="transmembrane region" description="Helical" evidence="1">
    <location>
        <begin position="86"/>
        <end position="104"/>
    </location>
</feature>
<feature type="transmembrane region" description="Helical" evidence="1">
    <location>
        <begin position="27"/>
        <end position="49"/>
    </location>
</feature>
<dbReference type="AlphaFoldDB" id="A0A194X6Y1"/>
<feature type="transmembrane region" description="Helical" evidence="1">
    <location>
        <begin position="61"/>
        <end position="80"/>
    </location>
</feature>
<evidence type="ECO:0000313" key="4">
    <source>
        <dbReference type="Proteomes" id="UP000070700"/>
    </source>
</evidence>
<dbReference type="KEGG" id="psco:LY89DRAFT_561719"/>
<feature type="domain" description="HPP transmembrane region" evidence="2">
    <location>
        <begin position="21"/>
        <end position="183"/>
    </location>
</feature>
<accession>A0A194X6Y1</accession>
<organism evidence="3 4">
    <name type="scientific">Mollisia scopiformis</name>
    <name type="common">Conifer needle endophyte fungus</name>
    <name type="synonym">Phialocephala scopiformis</name>
    <dbReference type="NCBI Taxonomy" id="149040"/>
    <lineage>
        <taxon>Eukaryota</taxon>
        <taxon>Fungi</taxon>
        <taxon>Dikarya</taxon>
        <taxon>Ascomycota</taxon>
        <taxon>Pezizomycotina</taxon>
        <taxon>Leotiomycetes</taxon>
        <taxon>Helotiales</taxon>
        <taxon>Mollisiaceae</taxon>
        <taxon>Mollisia</taxon>
    </lineage>
</organism>
<feature type="transmembrane region" description="Helical" evidence="1">
    <location>
        <begin position="155"/>
        <end position="175"/>
    </location>
</feature>
<keyword evidence="1" id="KW-1133">Transmembrane helix</keyword>
<dbReference type="GeneID" id="28818193"/>
<proteinExistence type="predicted"/>
<reference evidence="3 4" key="1">
    <citation type="submission" date="2015-10" db="EMBL/GenBank/DDBJ databases">
        <title>Full genome of DAOMC 229536 Phialocephala scopiformis, a fungal endophyte of spruce producing the potent anti-insectan compound rugulosin.</title>
        <authorList>
            <consortium name="DOE Joint Genome Institute"/>
            <person name="Walker A.K."/>
            <person name="Frasz S.L."/>
            <person name="Seifert K.A."/>
            <person name="Miller J.D."/>
            <person name="Mondo S.J."/>
            <person name="Labutti K."/>
            <person name="Lipzen A."/>
            <person name="Dockter R."/>
            <person name="Kennedy M."/>
            <person name="Grigoriev I.V."/>
            <person name="Spatafora J.W."/>
        </authorList>
    </citation>
    <scope>NUCLEOTIDE SEQUENCE [LARGE SCALE GENOMIC DNA]</scope>
    <source>
        <strain evidence="3 4">CBS 120377</strain>
    </source>
</reference>
<dbReference type="InterPro" id="IPR007065">
    <property type="entry name" value="HPP"/>
</dbReference>
<evidence type="ECO:0000313" key="3">
    <source>
        <dbReference type="EMBL" id="KUJ15844.1"/>
    </source>
</evidence>
<evidence type="ECO:0000256" key="1">
    <source>
        <dbReference type="SAM" id="Phobius"/>
    </source>
</evidence>
<gene>
    <name evidence="3" type="ORF">LY89DRAFT_561719</name>
</gene>
<sequence length="200" mass="21971">LSRLPLWLSRWLGYRASAPKPEPQLVVYFWSFIASFCTISILQAIFSYASYFRARHVPAVIGSYGASAVLCFDVIGVPFAQPRALVGGHFISALVGICVTRLIEVRHDGQLLWLAGSLSTALAIVAMRFTKTTHPPAGATALLAAVDPNIHALGWYYLPVILLSSIVMLVMALFFNNIQRRYPSFWISPPTLPTPTPAPE</sequence>
<name>A0A194X6Y1_MOLSC</name>
<keyword evidence="4" id="KW-1185">Reference proteome</keyword>
<dbReference type="Pfam" id="PF04982">
    <property type="entry name" value="TM_HPP"/>
    <property type="match status" value="1"/>
</dbReference>
<keyword evidence="1" id="KW-0812">Transmembrane</keyword>
<dbReference type="Proteomes" id="UP000070700">
    <property type="component" value="Unassembled WGS sequence"/>
</dbReference>
<dbReference type="RefSeq" id="XP_018070199.1">
    <property type="nucleotide sequence ID" value="XM_018208467.1"/>
</dbReference>
<dbReference type="PANTHER" id="PTHR33741">
    <property type="entry name" value="TRANSMEMBRANE PROTEIN DDB_G0269096-RELATED"/>
    <property type="match status" value="1"/>
</dbReference>